<dbReference type="InterPro" id="IPR003615">
    <property type="entry name" value="HNH_nuc"/>
</dbReference>
<dbReference type="SMART" id="SM00507">
    <property type="entry name" value="HNHc"/>
    <property type="match status" value="1"/>
</dbReference>
<dbReference type="AlphaFoldDB" id="A0A1C6Z589"/>
<evidence type="ECO:0000313" key="3">
    <source>
        <dbReference type="Proteomes" id="UP000094844"/>
    </source>
</evidence>
<dbReference type="Pfam" id="PF06147">
    <property type="entry name" value="DUF968"/>
    <property type="match status" value="1"/>
</dbReference>
<reference evidence="2 3" key="1">
    <citation type="submission" date="2016-09" db="EMBL/GenBank/DDBJ databases">
        <authorList>
            <person name="Capua I."/>
            <person name="De Benedictis P."/>
            <person name="Joannis T."/>
            <person name="Lombin L.H."/>
            <person name="Cattoli G."/>
        </authorList>
    </citation>
    <scope>NUCLEOTIDE SEQUENCE [LARGE SCALE GENOMIC DNA]</scope>
    <source>
        <strain evidence="2 3">GB001</strain>
    </source>
</reference>
<proteinExistence type="predicted"/>
<sequence length="336" mass="37960">MRMILTAFPQTDAGIVLLKPGQLTRKFHKGQRLMITEVPKEFDKLPAGELPAANQDLANDEELRSFFSHYDVIRAAGGDGALNAWVDEIKTCQWKRSYHNRNLNTVSHKNGAVRLCWSCDNLHHDQFHPALGDIAEINRAEWLVDAVRQSLGFREGHQLTLPELCWWAVLKQVTEYLPSAIDYRVTKTPEPPAFVGGVMKEADINPWPTNPAQVIADSVELVKPVIKLMGDEAPPASFMLKPKLSRWECEKYTRWVKTQKCCGCSKPADDPHHVINHGLGGMGTKTHDLFVLPLCRRCHDKLHKDVGAWEQEHGDQRFLLIEFLNYALGVGAIFKA</sequence>
<organism evidence="2 3">
    <name type="scientific">Hafnia alvei</name>
    <dbReference type="NCBI Taxonomy" id="569"/>
    <lineage>
        <taxon>Bacteria</taxon>
        <taxon>Pseudomonadati</taxon>
        <taxon>Pseudomonadota</taxon>
        <taxon>Gammaproteobacteria</taxon>
        <taxon>Enterobacterales</taxon>
        <taxon>Hafniaceae</taxon>
        <taxon>Hafnia</taxon>
    </lineage>
</organism>
<evidence type="ECO:0000259" key="1">
    <source>
        <dbReference type="SMART" id="SM00507"/>
    </source>
</evidence>
<dbReference type="RefSeq" id="WP_072309953.1">
    <property type="nucleotide sequence ID" value="NZ_FMIQ01000068.1"/>
</dbReference>
<accession>A0A1C6Z589</accession>
<gene>
    <name evidence="2" type="ORF">BN1044_03747</name>
</gene>
<feature type="domain" description="HNH nuclease" evidence="1">
    <location>
        <begin position="251"/>
        <end position="300"/>
    </location>
</feature>
<evidence type="ECO:0000313" key="2">
    <source>
        <dbReference type="EMBL" id="SCM54247.1"/>
    </source>
</evidence>
<protein>
    <recommendedName>
        <fullName evidence="1">HNH nuclease domain-containing protein</fullName>
    </recommendedName>
</protein>
<dbReference type="EMBL" id="FMIQ01000068">
    <property type="protein sequence ID" value="SCM54247.1"/>
    <property type="molecule type" value="Genomic_DNA"/>
</dbReference>
<name>A0A1C6Z589_HAFAL</name>
<dbReference type="Proteomes" id="UP000094844">
    <property type="component" value="Unassembled WGS sequence"/>
</dbReference>
<dbReference type="Gene3D" id="3.30.50.20">
    <property type="entry name" value="prophage-derive protein ybcO"/>
    <property type="match status" value="1"/>
</dbReference>
<dbReference type="InterPro" id="IPR010373">
    <property type="entry name" value="DUF968"/>
</dbReference>